<dbReference type="AlphaFoldDB" id="A0A508TV54"/>
<feature type="compositionally biased region" description="Acidic residues" evidence="1">
    <location>
        <begin position="44"/>
        <end position="59"/>
    </location>
</feature>
<name>A0A508TV54_9BRAD</name>
<feature type="compositionally biased region" description="Polar residues" evidence="1">
    <location>
        <begin position="1"/>
        <end position="13"/>
    </location>
</feature>
<gene>
    <name evidence="2" type="ORF">CI1B_72200</name>
</gene>
<protein>
    <submittedName>
        <fullName evidence="2">Uncharacterized protein</fullName>
    </submittedName>
</protein>
<proteinExistence type="predicted"/>
<evidence type="ECO:0000313" key="2">
    <source>
        <dbReference type="EMBL" id="VIO78072.1"/>
    </source>
</evidence>
<dbReference type="Proteomes" id="UP000328092">
    <property type="component" value="Unassembled WGS sequence"/>
</dbReference>
<evidence type="ECO:0000256" key="1">
    <source>
        <dbReference type="SAM" id="MobiDB-lite"/>
    </source>
</evidence>
<comment type="caution">
    <text evidence="2">The sequence shown here is derived from an EMBL/GenBank/DDBJ whole genome shotgun (WGS) entry which is preliminary data.</text>
</comment>
<organism evidence="2 3">
    <name type="scientific">Bradyrhizobium ivorense</name>
    <dbReference type="NCBI Taxonomy" id="2511166"/>
    <lineage>
        <taxon>Bacteria</taxon>
        <taxon>Pseudomonadati</taxon>
        <taxon>Pseudomonadota</taxon>
        <taxon>Alphaproteobacteria</taxon>
        <taxon>Hyphomicrobiales</taxon>
        <taxon>Nitrobacteraceae</taxon>
        <taxon>Bradyrhizobium</taxon>
    </lineage>
</organism>
<accession>A0A508TV54</accession>
<sequence length="114" mass="12113">MSFSGDGQASESGSCHAHVPRMCQPPLEPNACANEPKPPRLTDELEDEDEEDDEPPEEESLLKKLLRDELLPLPPWPPDDELRGAQSAGCGVTGAVTPGCGGGTGWQFCRGISA</sequence>
<reference evidence="2" key="1">
    <citation type="submission" date="2019-02" db="EMBL/GenBank/DDBJ databases">
        <authorList>
            <person name="Pothier F.J."/>
        </authorList>
    </citation>
    <scope>NUCLEOTIDE SEQUENCE</scope>
    <source>
        <strain evidence="2">CI-1B</strain>
    </source>
</reference>
<dbReference type="EMBL" id="CAADFC020000030">
    <property type="protein sequence ID" value="VIO78072.1"/>
    <property type="molecule type" value="Genomic_DNA"/>
</dbReference>
<keyword evidence="3" id="KW-1185">Reference proteome</keyword>
<feature type="region of interest" description="Disordered" evidence="1">
    <location>
        <begin position="1"/>
        <end position="61"/>
    </location>
</feature>
<evidence type="ECO:0000313" key="3">
    <source>
        <dbReference type="Proteomes" id="UP000328092"/>
    </source>
</evidence>